<dbReference type="OrthoDB" id="5990092at2759"/>
<dbReference type="GO" id="GO:0051301">
    <property type="term" value="P:cell division"/>
    <property type="evidence" value="ECO:0007669"/>
    <property type="project" value="UniProtKB-KW"/>
</dbReference>
<dbReference type="AlphaFoldDB" id="A0A340YBN8"/>
<keyword evidence="6 9" id="KW-0175">Coiled coil</keyword>
<evidence type="ECO:0000256" key="7">
    <source>
        <dbReference type="ARBA" id="ARBA00023306"/>
    </source>
</evidence>
<evidence type="ECO:0000256" key="9">
    <source>
        <dbReference type="SAM" id="Coils"/>
    </source>
</evidence>
<proteinExistence type="inferred from homology"/>
<dbReference type="STRING" id="118797.A0A340YBN8"/>
<evidence type="ECO:0000256" key="2">
    <source>
        <dbReference type="ARBA" id="ARBA00010845"/>
    </source>
</evidence>
<dbReference type="GO" id="GO:0000776">
    <property type="term" value="C:kinetochore"/>
    <property type="evidence" value="ECO:0007669"/>
    <property type="project" value="TreeGrafter"/>
</dbReference>
<comment type="similarity">
    <text evidence="2">Belongs to the shugoshin family.</text>
</comment>
<name>A0A340YBN8_LIPVE</name>
<dbReference type="GO" id="GO:0007059">
    <property type="term" value="P:chromosome segregation"/>
    <property type="evidence" value="ECO:0007669"/>
    <property type="project" value="UniProtKB-KW"/>
</dbReference>
<dbReference type="PANTHER" id="PTHR21577">
    <property type="entry name" value="SHUGOSHIN"/>
    <property type="match status" value="1"/>
</dbReference>
<feature type="region of interest" description="Disordered" evidence="10">
    <location>
        <begin position="1008"/>
        <end position="1033"/>
    </location>
</feature>
<dbReference type="RefSeq" id="XP_007469284.1">
    <property type="nucleotide sequence ID" value="XM_007469222.1"/>
</dbReference>
<gene>
    <name evidence="12" type="primary">SGOL2</name>
</gene>
<keyword evidence="4" id="KW-0132">Cell division</keyword>
<dbReference type="FunCoup" id="A0A340YBN8">
    <property type="interactions" value="625"/>
</dbReference>
<evidence type="ECO:0000256" key="8">
    <source>
        <dbReference type="ARBA" id="ARBA00023328"/>
    </source>
</evidence>
<dbReference type="CTD" id="151246"/>
<feature type="region of interest" description="Disordered" evidence="10">
    <location>
        <begin position="369"/>
        <end position="436"/>
    </location>
</feature>
<feature type="region of interest" description="Disordered" evidence="10">
    <location>
        <begin position="225"/>
        <end position="285"/>
    </location>
</feature>
<evidence type="ECO:0000313" key="11">
    <source>
        <dbReference type="Proteomes" id="UP000265300"/>
    </source>
</evidence>
<keyword evidence="3" id="KW-0158">Chromosome</keyword>
<protein>
    <submittedName>
        <fullName evidence="12">Shugoshin-like 2</fullName>
    </submittedName>
</protein>
<feature type="compositionally biased region" description="Basic and acidic residues" evidence="10">
    <location>
        <begin position="390"/>
        <end position="400"/>
    </location>
</feature>
<evidence type="ECO:0000256" key="6">
    <source>
        <dbReference type="ARBA" id="ARBA00023054"/>
    </source>
</evidence>
<dbReference type="PANTHER" id="PTHR21577:SF3">
    <property type="entry name" value="SHUGOSHIN 1-RELATED"/>
    <property type="match status" value="1"/>
</dbReference>
<feature type="coiled-coil region" evidence="9">
    <location>
        <begin position="86"/>
        <end position="113"/>
    </location>
</feature>
<evidence type="ECO:0000256" key="1">
    <source>
        <dbReference type="ARBA" id="ARBA00004584"/>
    </source>
</evidence>
<sequence>MEYPVMETGSLFTSGIKRHVKEKRISKAAKLNISLASKIKTKIINNSSIFKISLKHNNRALAQALSREKENSRRITTEKMLLQKEVEKLNFENTFLRLKLNNLNKKLIEIEALMNNNLITAIEMSTLSEFHQSPFLLPSSKKKRVSKQCKLMRLPFARVPLTSDDDDEDKEKMQYDNIMSKTSPDNPSLVSTQHNLELLFLKESDQNVYGVNDSKHISSIVDILPKESHSHSDQSSRSSLMSEMKNAQSMSHRKKSSPSNVTKRKKRVSSWESNNPADTPCVTDLDQQQISSPILNWNNEIKDCTNKANIKMQRNIMCLPASSESASEPTAEGVNPVQGNDDFQLQKTVYDGDMDLTASEVSKIVTVSTGTKNKRDNKKPNDCGMKTFRKVKDPSSEKKRERSKRQFKNSSDVNIEDKIKNGPERRSVVLDGKGDSEEPNFIFSTEQLTQLNMLKKITLHNGFDQDDRPSTQYNKKRKIIHVTDDQEEPFSFSRSSDKFQQDSKFDVGPSSLAYKKSKTSRQTFVIHTLEKDNLFPNQKVKETTSENLGVTSEFQTAYLSNKDNGKLCDYETQNMLDLKKHVTDRQPTQQNEPKINKKLRQKINRKTEIISEMNQILGDNAKDVQGPEKGNFSFQTREDKEIISGNLEVSNDFQKSGVSTSNNGNLCDCETQNVLGLQKQITDVYPVQQNESKINKNLRQKVNRKTEIISEVNLLDNNKSGYCPEKGNSFFLTQDKEIISENLEGTSAFQTPALASKDSRNVYDYDTQNVLGVKKHVYDIKPACQNESKIDKKLRQKVCRKTEIISEINQIYKNDDKGMRDPEKGTFFSLTPKDKETISENEVTNEFQTIYLPTKNNRNLYKTQNMLDLRKHVTDKEPAQQNESKINKLRQNVNRKTEIISEMYQIYEDNDKDVHGQESYTKDLNFKINKSKQRLEGQGISGYCMEINSNEKENCGQISNPYKPVKKHGKESSGKAKNILAKGNNKPILHLTGSSQTSVSLELGLKHTTDETDSDPGNQMELHKNPKQSTTTLNKKRDIPFMEVTKEGECQVKKINKMTSKSKKRKTFVDPSPDSHELMEIISDTVQGISVESEYAVKEKNLENEEIVKIKPDFHTKMLKSLSQICSPNRQDSSFNSVPEGSKPLSVSSNKNMKENFALESSPIFQISDDVHEMMKKMNFKINQRTQRSEIGIRMLQDLTNASFVSNNTAKSENKLEDLSSELSSRRRRCTPLSLKEPSLKGATQDWSDNVEKLRIGASYGC</sequence>
<keyword evidence="5" id="KW-0159">Chromosome partition</keyword>
<keyword evidence="8" id="KW-0137">Centromere</keyword>
<dbReference type="InterPro" id="IPR038889">
    <property type="entry name" value="Shugoshin1/2"/>
</dbReference>
<organism evidence="11 12">
    <name type="scientific">Lipotes vexillifer</name>
    <name type="common">Yangtze river dolphin</name>
    <dbReference type="NCBI Taxonomy" id="118797"/>
    <lineage>
        <taxon>Eukaryota</taxon>
        <taxon>Metazoa</taxon>
        <taxon>Chordata</taxon>
        <taxon>Craniata</taxon>
        <taxon>Vertebrata</taxon>
        <taxon>Euteleostomi</taxon>
        <taxon>Mammalia</taxon>
        <taxon>Eutheria</taxon>
        <taxon>Laurasiatheria</taxon>
        <taxon>Artiodactyla</taxon>
        <taxon>Whippomorpha</taxon>
        <taxon>Cetacea</taxon>
        <taxon>Odontoceti</taxon>
        <taxon>Lipotidae</taxon>
        <taxon>Lipotes</taxon>
    </lineage>
</organism>
<accession>A0A340YBN8</accession>
<evidence type="ECO:0000256" key="3">
    <source>
        <dbReference type="ARBA" id="ARBA00022454"/>
    </source>
</evidence>
<evidence type="ECO:0000256" key="5">
    <source>
        <dbReference type="ARBA" id="ARBA00022829"/>
    </source>
</evidence>
<reference evidence="12" key="1">
    <citation type="submission" date="2025-08" db="UniProtKB">
        <authorList>
            <consortium name="RefSeq"/>
        </authorList>
    </citation>
    <scope>IDENTIFICATION</scope>
</reference>
<evidence type="ECO:0000313" key="12">
    <source>
        <dbReference type="RefSeq" id="XP_007469284.1"/>
    </source>
</evidence>
<evidence type="ECO:0000256" key="10">
    <source>
        <dbReference type="SAM" id="MobiDB-lite"/>
    </source>
</evidence>
<keyword evidence="7" id="KW-0131">Cell cycle</keyword>
<feature type="compositionally biased region" description="Basic and acidic residues" evidence="10">
    <location>
        <begin position="225"/>
        <end position="234"/>
    </location>
</feature>
<evidence type="ECO:0000256" key="4">
    <source>
        <dbReference type="ARBA" id="ARBA00022618"/>
    </source>
</evidence>
<comment type="subcellular location">
    <subcellularLocation>
        <location evidence="1">Chromosome</location>
        <location evidence="1">Centromere</location>
    </subcellularLocation>
</comment>
<keyword evidence="11" id="KW-1185">Reference proteome</keyword>
<dbReference type="GO" id="GO:0051177">
    <property type="term" value="P:meiotic sister chromatid cohesion"/>
    <property type="evidence" value="ECO:0007669"/>
    <property type="project" value="TreeGrafter"/>
</dbReference>
<dbReference type="KEGG" id="lve:103080000"/>
<dbReference type="InParanoid" id="A0A340YBN8"/>
<dbReference type="GeneID" id="103080000"/>
<dbReference type="Proteomes" id="UP000265300">
    <property type="component" value="Unplaced"/>
</dbReference>
<feature type="compositionally biased region" description="Basic and acidic residues" evidence="10">
    <location>
        <begin position="415"/>
        <end position="436"/>
    </location>
</feature>
<feature type="compositionally biased region" description="Basic residues" evidence="10">
    <location>
        <begin position="251"/>
        <end position="268"/>
    </location>
</feature>
<feature type="region of interest" description="Disordered" evidence="10">
    <location>
        <begin position="1129"/>
        <end position="1148"/>
    </location>
</feature>